<dbReference type="RefSeq" id="XP_001208832.1">
    <property type="nucleotide sequence ID" value="XM_001208832.1"/>
</dbReference>
<dbReference type="EMBL" id="CH476595">
    <property type="protein sequence ID" value="EAU38224.1"/>
    <property type="molecule type" value="Genomic_DNA"/>
</dbReference>
<feature type="signal peptide" evidence="1">
    <location>
        <begin position="1"/>
        <end position="18"/>
    </location>
</feature>
<organism evidence="2 3">
    <name type="scientific">Aspergillus terreus (strain NIH 2624 / FGSC A1156)</name>
    <dbReference type="NCBI Taxonomy" id="341663"/>
    <lineage>
        <taxon>Eukaryota</taxon>
        <taxon>Fungi</taxon>
        <taxon>Dikarya</taxon>
        <taxon>Ascomycota</taxon>
        <taxon>Pezizomycotina</taxon>
        <taxon>Eurotiomycetes</taxon>
        <taxon>Eurotiomycetidae</taxon>
        <taxon>Eurotiales</taxon>
        <taxon>Aspergillaceae</taxon>
        <taxon>Aspergillus</taxon>
        <taxon>Aspergillus subgen. Circumdati</taxon>
    </lineage>
</organism>
<protein>
    <submittedName>
        <fullName evidence="2">Uncharacterized protein</fullName>
    </submittedName>
</protein>
<evidence type="ECO:0000256" key="1">
    <source>
        <dbReference type="SAM" id="SignalP"/>
    </source>
</evidence>
<gene>
    <name evidence="2" type="ORF">ATEG_01467</name>
</gene>
<dbReference type="OrthoDB" id="4451356at2759"/>
<evidence type="ECO:0000313" key="3">
    <source>
        <dbReference type="Proteomes" id="UP000007963"/>
    </source>
</evidence>
<name>Q0CXW7_ASPTN</name>
<feature type="chain" id="PRO_5004170635" evidence="1">
    <location>
        <begin position="19"/>
        <end position="147"/>
    </location>
</feature>
<accession>Q0CXW7</accession>
<dbReference type="OMA" id="NGHSANC"/>
<proteinExistence type="predicted"/>
<dbReference type="GeneID" id="4315833"/>
<dbReference type="AlphaFoldDB" id="Q0CXW7"/>
<dbReference type="VEuPathDB" id="FungiDB:ATEG_01467"/>
<keyword evidence="1" id="KW-0732">Signal</keyword>
<evidence type="ECO:0000313" key="2">
    <source>
        <dbReference type="EMBL" id="EAU38224.1"/>
    </source>
</evidence>
<reference evidence="3" key="1">
    <citation type="submission" date="2005-09" db="EMBL/GenBank/DDBJ databases">
        <title>Annotation of the Aspergillus terreus NIH2624 genome.</title>
        <authorList>
            <person name="Birren B.W."/>
            <person name="Lander E.S."/>
            <person name="Galagan J.E."/>
            <person name="Nusbaum C."/>
            <person name="Devon K."/>
            <person name="Henn M."/>
            <person name="Ma L.-J."/>
            <person name="Jaffe D.B."/>
            <person name="Butler J."/>
            <person name="Alvarez P."/>
            <person name="Gnerre S."/>
            <person name="Grabherr M."/>
            <person name="Kleber M."/>
            <person name="Mauceli E.W."/>
            <person name="Brockman W."/>
            <person name="Rounsley S."/>
            <person name="Young S.K."/>
            <person name="LaButti K."/>
            <person name="Pushparaj V."/>
            <person name="DeCaprio D."/>
            <person name="Crawford M."/>
            <person name="Koehrsen M."/>
            <person name="Engels R."/>
            <person name="Montgomery P."/>
            <person name="Pearson M."/>
            <person name="Howarth C."/>
            <person name="Larson L."/>
            <person name="Luoma S."/>
            <person name="White J."/>
            <person name="Alvarado L."/>
            <person name="Kodira C.D."/>
            <person name="Zeng Q."/>
            <person name="Oleary S."/>
            <person name="Yandava C."/>
            <person name="Denning D.W."/>
            <person name="Nierman W.C."/>
            <person name="Milne T."/>
            <person name="Madden K."/>
        </authorList>
    </citation>
    <scope>NUCLEOTIDE SEQUENCE [LARGE SCALE GENOMIC DNA]</scope>
    <source>
        <strain evidence="3">NIH 2624 / FGSC A1156</strain>
    </source>
</reference>
<sequence length="147" mass="15221">MQLLKLGALAALAQTISAAHIYIKTTNPPANKYVSHCTVIIDDELFGCSGSSEPFSKGCGGNRGTSTKSICKTAQVTVDWDNGKLDFTNDSGDHANCTLSTTQQWGECDTTDPNKYPKVEDNGAASSLFGAGSAIAGLGSLAAGLMI</sequence>
<dbReference type="HOGENOM" id="CLU_1777038_0_0_1"/>
<dbReference type="Proteomes" id="UP000007963">
    <property type="component" value="Unassembled WGS sequence"/>
</dbReference>